<dbReference type="AlphaFoldDB" id="A0A7X5HXG6"/>
<evidence type="ECO:0000313" key="2">
    <source>
        <dbReference type="Proteomes" id="UP000461585"/>
    </source>
</evidence>
<dbReference type="Gene3D" id="3.40.1230.10">
    <property type="entry name" value="MTH938-like"/>
    <property type="match status" value="1"/>
</dbReference>
<dbReference type="Proteomes" id="UP000461585">
    <property type="component" value="Unassembled WGS sequence"/>
</dbReference>
<dbReference type="EMBL" id="JAAEEH010000038">
    <property type="protein sequence ID" value="NDL68408.1"/>
    <property type="molecule type" value="Genomic_DNA"/>
</dbReference>
<accession>A0A7X5HXG6</accession>
<name>A0A7X5HXG6_9FIRM</name>
<comment type="caution">
    <text evidence="1">The sequence shown here is derived from an EMBL/GenBank/DDBJ whole genome shotgun (WGS) entry which is preliminary data.</text>
</comment>
<dbReference type="InterPro" id="IPR007523">
    <property type="entry name" value="NDUFAF3/AAMDC"/>
</dbReference>
<dbReference type="PANTHER" id="PTHR15811">
    <property type="entry name" value="MTH938 DOMAIN-CONTAINING PROTEIN"/>
    <property type="match status" value="1"/>
</dbReference>
<gene>
    <name evidence="1" type="ORF">GXN74_11720</name>
</gene>
<dbReference type="PANTHER" id="PTHR15811:SF5">
    <property type="entry name" value="MTH938 DOMAIN-CONTAINING PROTEIN"/>
    <property type="match status" value="1"/>
</dbReference>
<dbReference type="InterPro" id="IPR036748">
    <property type="entry name" value="MTH938-like_sf"/>
</dbReference>
<sequence length="130" mass="14761">MFDDPKGPIEHYSWAKFVVLGEEHSEEGHSRKGEGKDIRLVGKKVKKWKERQGHTLDKSMVKRMLEEDVRILVIGNGANGALVVPDEVVDFLLEHGMKKVIVEKTPEACRQYNRLYHEGKKVGLLAHGTC</sequence>
<protein>
    <submittedName>
        <fullName evidence="1">Uncharacterized protein</fullName>
    </submittedName>
</protein>
<dbReference type="RefSeq" id="WP_162371132.1">
    <property type="nucleotide sequence ID" value="NZ_JAAEEH010000038.1"/>
</dbReference>
<evidence type="ECO:0000313" key="1">
    <source>
        <dbReference type="EMBL" id="NDL68408.1"/>
    </source>
</evidence>
<organism evidence="1 2">
    <name type="scientific">Anaerotalea alkaliphila</name>
    <dbReference type="NCBI Taxonomy" id="2662126"/>
    <lineage>
        <taxon>Bacteria</taxon>
        <taxon>Bacillati</taxon>
        <taxon>Bacillota</taxon>
        <taxon>Clostridia</taxon>
        <taxon>Eubacteriales</taxon>
        <taxon>Anaerotalea</taxon>
    </lineage>
</organism>
<reference evidence="1 2" key="1">
    <citation type="submission" date="2020-01" db="EMBL/GenBank/DDBJ databases">
        <title>Anaeroalcalibacter tamaniensis gen. nov., sp. nov., moderately halophilic strictly anaerobic fermenter bacterium from mud volcano of Taman peninsula.</title>
        <authorList>
            <person name="Frolova A."/>
            <person name="Merkel A.Y."/>
            <person name="Slobodkin A.I."/>
        </authorList>
    </citation>
    <scope>NUCLEOTIDE SEQUENCE [LARGE SCALE GENOMIC DNA]</scope>
    <source>
        <strain evidence="1 2">F-3ap</strain>
    </source>
</reference>
<dbReference type="GO" id="GO:0005737">
    <property type="term" value="C:cytoplasm"/>
    <property type="evidence" value="ECO:0007669"/>
    <property type="project" value="TreeGrafter"/>
</dbReference>
<dbReference type="Pfam" id="PF04430">
    <property type="entry name" value="DUF498"/>
    <property type="match status" value="1"/>
</dbReference>
<keyword evidence="2" id="KW-1185">Reference proteome</keyword>
<dbReference type="SUPFAM" id="SSF64076">
    <property type="entry name" value="MTH938-like"/>
    <property type="match status" value="1"/>
</dbReference>
<proteinExistence type="predicted"/>